<name>A0AAN8F108_TRICO</name>
<dbReference type="GO" id="GO:0008270">
    <property type="term" value="F:zinc ion binding"/>
    <property type="evidence" value="ECO:0007669"/>
    <property type="project" value="InterPro"/>
</dbReference>
<keyword evidence="3" id="KW-0158">Chromosome</keyword>
<dbReference type="Pfam" id="PF05033">
    <property type="entry name" value="Pre-SET"/>
    <property type="match status" value="1"/>
</dbReference>
<dbReference type="Pfam" id="PF00017">
    <property type="entry name" value="SH2"/>
    <property type="match status" value="1"/>
</dbReference>
<evidence type="ECO:0000256" key="10">
    <source>
        <dbReference type="SAM" id="MobiDB-lite"/>
    </source>
</evidence>
<dbReference type="InterPro" id="IPR051184">
    <property type="entry name" value="Tyrosine-phos_adapter"/>
</dbReference>
<comment type="subcellular location">
    <subcellularLocation>
        <location evidence="1">Chromosome</location>
    </subcellularLocation>
</comment>
<evidence type="ECO:0000256" key="4">
    <source>
        <dbReference type="ARBA" id="ARBA00022603"/>
    </source>
</evidence>
<dbReference type="SUPFAM" id="SSF50044">
    <property type="entry name" value="SH3-domain"/>
    <property type="match status" value="1"/>
</dbReference>
<dbReference type="Gene3D" id="2.170.270.10">
    <property type="entry name" value="SET domain"/>
    <property type="match status" value="1"/>
</dbReference>
<dbReference type="GO" id="GO:0016477">
    <property type="term" value="P:cell migration"/>
    <property type="evidence" value="ECO:0007669"/>
    <property type="project" value="TreeGrafter"/>
</dbReference>
<evidence type="ECO:0000256" key="1">
    <source>
        <dbReference type="ARBA" id="ARBA00004286"/>
    </source>
</evidence>
<dbReference type="Pfam" id="PF00018">
    <property type="entry name" value="SH3_1"/>
    <property type="match status" value="1"/>
</dbReference>
<feature type="domain" description="SH2" evidence="11">
    <location>
        <begin position="13"/>
        <end position="109"/>
    </location>
</feature>
<dbReference type="InterPro" id="IPR007728">
    <property type="entry name" value="Pre-SET_dom"/>
</dbReference>
<accession>A0AAN8F108</accession>
<evidence type="ECO:0000256" key="9">
    <source>
        <dbReference type="SAM" id="Coils"/>
    </source>
</evidence>
<dbReference type="PANTHER" id="PTHR19969:SF5">
    <property type="entry name" value="CRK-LIKE PROTEIN"/>
    <property type="match status" value="1"/>
</dbReference>
<dbReference type="Proteomes" id="UP001331761">
    <property type="component" value="Unassembled WGS sequence"/>
</dbReference>
<dbReference type="AlphaFoldDB" id="A0AAN8F108"/>
<dbReference type="SUPFAM" id="SSF82199">
    <property type="entry name" value="SET domain"/>
    <property type="match status" value="1"/>
</dbReference>
<evidence type="ECO:0000256" key="8">
    <source>
        <dbReference type="PROSITE-ProRule" id="PRU00192"/>
    </source>
</evidence>
<dbReference type="InterPro" id="IPR046341">
    <property type="entry name" value="SET_dom_sf"/>
</dbReference>
<keyword evidence="4" id="KW-0489">Methyltransferase</keyword>
<feature type="compositionally biased region" description="Basic and acidic residues" evidence="10">
    <location>
        <begin position="697"/>
        <end position="713"/>
    </location>
</feature>
<evidence type="ECO:0000256" key="6">
    <source>
        <dbReference type="ARBA" id="ARBA00022999"/>
    </source>
</evidence>
<feature type="coiled-coil region" evidence="9">
    <location>
        <begin position="553"/>
        <end position="587"/>
    </location>
</feature>
<keyword evidence="5" id="KW-0949">S-adenosyl-L-methionine</keyword>
<gene>
    <name evidence="14" type="ORF">GCK32_001385</name>
</gene>
<sequence length="842" mass="96043">MSASFDPYDWASFYFGKMGRDEASRLLSETGVAIGTFLLRDSSRPGDYSLSVRESDEDNKVRHYLIEEKLGESGVKQVKIADHDFMDIPTLLNHFKIHILDKTSLTIPYRKGQIEQVVGLYRFEGERDTDLPFEVGETLEIIGKPEEGWWQARNALNATGLVPAIYVRPIDENGDRQVKGHSQSSIGSSVGDERFSGVSTNSDPIEDRYEPPLPAVAKAIYDRQPNAYDRTQLKLKVFCFLFECSSVSRSLSLKDNWFESQRSSRMECTKASRMDELELFRSHMCDLPKQKLYEASISRTVHDGAVANHAALYSLPYTYLNWILALACLYSLSGPGSDPDDWELLAGCDCTGECSAEQHCACLLGAEDNYSSDGILLEKTSGAPILECHDECLCSQCEQPCRNRVVQRGVRVALEGVFICEYAGEVLNKDEVERRANDVHDHNYTLTIREHGEGGTMTTFFDPRHRGNLARFINHACEPNLAIVIVRIGYTIPHVGLFSNRKMGRHKRIPTKNRKKLKSVDPFNKKAPALKAQAMSKINWEPKDDIQPVPRSLLELQKSKEEALIDKKEMKKRKQRKNKIIAEAEKIGIRKGRFETIPHFVRRVERMTYAAVKDHEMLVKQGLVGRDESEIAADFKLLEEKEKRMKEQKKNEIQNKIKAARAKREREAKMKEEKLKEKEEKRMKRKAEAQGNQDDAIVEKDEKEDDPANKESSSKVLDASDEVVRKKKKKLGGSDKIREKKKVAAEQARNEAILNQREVIAFGERYDAPPEFKGPMKKEMNPLMAKAGAKKLLLHSLLDQDSKSLKAKYLEDDKREKPGELDRQRAIEAYREMKRKRRIAAE</sequence>
<dbReference type="SMART" id="SM00326">
    <property type="entry name" value="SH3"/>
    <property type="match status" value="1"/>
</dbReference>
<evidence type="ECO:0000256" key="7">
    <source>
        <dbReference type="PROSITE-ProRule" id="PRU00191"/>
    </source>
</evidence>
<dbReference type="InterPro" id="IPR001452">
    <property type="entry name" value="SH3_domain"/>
</dbReference>
<reference evidence="14 15" key="1">
    <citation type="submission" date="2019-10" db="EMBL/GenBank/DDBJ databases">
        <title>Assembly and Annotation for the nematode Trichostrongylus colubriformis.</title>
        <authorList>
            <person name="Martin J."/>
        </authorList>
    </citation>
    <scope>NUCLEOTIDE SEQUENCE [LARGE SCALE GENOMIC DNA]</scope>
    <source>
        <strain evidence="14">G859</strain>
        <tissue evidence="14">Whole worm</tissue>
    </source>
</reference>
<dbReference type="InterPro" id="IPR036860">
    <property type="entry name" value="SH2_dom_sf"/>
</dbReference>
<evidence type="ECO:0000256" key="3">
    <source>
        <dbReference type="ARBA" id="ARBA00022454"/>
    </source>
</evidence>
<keyword evidence="9" id="KW-0175">Coiled coil</keyword>
<dbReference type="GO" id="GO:0005737">
    <property type="term" value="C:cytoplasm"/>
    <property type="evidence" value="ECO:0007669"/>
    <property type="project" value="TreeGrafter"/>
</dbReference>
<dbReference type="PROSITE" id="PS50002">
    <property type="entry name" value="SH3"/>
    <property type="match status" value="1"/>
</dbReference>
<evidence type="ECO:0000313" key="15">
    <source>
        <dbReference type="Proteomes" id="UP001331761"/>
    </source>
</evidence>
<dbReference type="PANTHER" id="PTHR19969">
    <property type="entry name" value="SH2-SH3 ADAPTOR PROTEIN-RELATED"/>
    <property type="match status" value="1"/>
</dbReference>
<dbReference type="InterPro" id="IPR036028">
    <property type="entry name" value="SH3-like_dom_sf"/>
</dbReference>
<organism evidence="14 15">
    <name type="scientific">Trichostrongylus colubriformis</name>
    <name type="common">Black scour worm</name>
    <dbReference type="NCBI Taxonomy" id="6319"/>
    <lineage>
        <taxon>Eukaryota</taxon>
        <taxon>Metazoa</taxon>
        <taxon>Ecdysozoa</taxon>
        <taxon>Nematoda</taxon>
        <taxon>Chromadorea</taxon>
        <taxon>Rhabditida</taxon>
        <taxon>Rhabditina</taxon>
        <taxon>Rhabditomorpha</taxon>
        <taxon>Strongyloidea</taxon>
        <taxon>Trichostrongylidae</taxon>
        <taxon>Trichostrongylus</taxon>
    </lineage>
</organism>
<dbReference type="GO" id="GO:0042054">
    <property type="term" value="F:histone methyltransferase activity"/>
    <property type="evidence" value="ECO:0007669"/>
    <property type="project" value="InterPro"/>
</dbReference>
<keyword evidence="6 7" id="KW-0727">SH2 domain</keyword>
<dbReference type="GO" id="GO:0005694">
    <property type="term" value="C:chromosome"/>
    <property type="evidence" value="ECO:0007669"/>
    <property type="project" value="UniProtKB-SubCell"/>
</dbReference>
<feature type="region of interest" description="Disordered" evidence="10">
    <location>
        <begin position="645"/>
        <end position="742"/>
    </location>
</feature>
<feature type="domain" description="Pre-SET" evidence="13">
    <location>
        <begin position="346"/>
        <end position="409"/>
    </location>
</feature>
<evidence type="ECO:0000259" key="13">
    <source>
        <dbReference type="PROSITE" id="PS50867"/>
    </source>
</evidence>
<keyword evidence="4" id="KW-0808">Transferase</keyword>
<feature type="compositionally biased region" description="Basic and acidic residues" evidence="10">
    <location>
        <begin position="732"/>
        <end position="742"/>
    </location>
</feature>
<dbReference type="GO" id="GO:0030971">
    <property type="term" value="F:receptor tyrosine kinase binding"/>
    <property type="evidence" value="ECO:0007669"/>
    <property type="project" value="TreeGrafter"/>
</dbReference>
<dbReference type="Gene3D" id="3.30.505.10">
    <property type="entry name" value="SH2 domain"/>
    <property type="match status" value="1"/>
</dbReference>
<dbReference type="PROSITE" id="PS50867">
    <property type="entry name" value="PRE_SET"/>
    <property type="match status" value="1"/>
</dbReference>
<proteinExistence type="predicted"/>
<evidence type="ECO:0000313" key="14">
    <source>
        <dbReference type="EMBL" id="KAK5971171.1"/>
    </source>
</evidence>
<keyword evidence="2 8" id="KW-0728">SH3 domain</keyword>
<dbReference type="InterPro" id="IPR000980">
    <property type="entry name" value="SH2"/>
</dbReference>
<dbReference type="PRINTS" id="PR00401">
    <property type="entry name" value="SH2DOMAIN"/>
</dbReference>
<dbReference type="Pfam" id="PF00856">
    <property type="entry name" value="SET"/>
    <property type="match status" value="1"/>
</dbReference>
<dbReference type="EMBL" id="WIXE01018145">
    <property type="protein sequence ID" value="KAK5971171.1"/>
    <property type="molecule type" value="Genomic_DNA"/>
</dbReference>
<keyword evidence="15" id="KW-1185">Reference proteome</keyword>
<evidence type="ECO:0000256" key="2">
    <source>
        <dbReference type="ARBA" id="ARBA00022443"/>
    </source>
</evidence>
<protein>
    <submittedName>
        <fullName evidence="14">Uncharacterized protein</fullName>
    </submittedName>
</protein>
<dbReference type="InterPro" id="IPR001214">
    <property type="entry name" value="SET_dom"/>
</dbReference>
<dbReference type="Gene3D" id="2.30.30.40">
    <property type="entry name" value="SH3 Domains"/>
    <property type="match status" value="1"/>
</dbReference>
<feature type="region of interest" description="Disordered" evidence="10">
    <location>
        <begin position="175"/>
        <end position="209"/>
    </location>
</feature>
<dbReference type="PROSITE" id="PS50001">
    <property type="entry name" value="SH2"/>
    <property type="match status" value="1"/>
</dbReference>
<dbReference type="SMART" id="SM00252">
    <property type="entry name" value="SH2"/>
    <property type="match status" value="1"/>
</dbReference>
<feature type="compositionally biased region" description="Basic and acidic residues" evidence="10">
    <location>
        <begin position="645"/>
        <end position="655"/>
    </location>
</feature>
<dbReference type="GO" id="GO:0035591">
    <property type="term" value="F:signaling adaptor activity"/>
    <property type="evidence" value="ECO:0007669"/>
    <property type="project" value="TreeGrafter"/>
</dbReference>
<comment type="caution">
    <text evidence="14">The sequence shown here is derived from an EMBL/GenBank/DDBJ whole genome shotgun (WGS) entry which is preliminary data.</text>
</comment>
<evidence type="ECO:0000256" key="5">
    <source>
        <dbReference type="ARBA" id="ARBA00022691"/>
    </source>
</evidence>
<dbReference type="GO" id="GO:0005634">
    <property type="term" value="C:nucleus"/>
    <property type="evidence" value="ECO:0007669"/>
    <property type="project" value="InterPro"/>
</dbReference>
<evidence type="ECO:0000259" key="11">
    <source>
        <dbReference type="PROSITE" id="PS50001"/>
    </source>
</evidence>
<dbReference type="SUPFAM" id="SSF55550">
    <property type="entry name" value="SH2 domain"/>
    <property type="match status" value="1"/>
</dbReference>
<dbReference type="GO" id="GO:0007167">
    <property type="term" value="P:enzyme-linked receptor protein signaling pathway"/>
    <property type="evidence" value="ECO:0007669"/>
    <property type="project" value="TreeGrafter"/>
</dbReference>
<dbReference type="GO" id="GO:0032259">
    <property type="term" value="P:methylation"/>
    <property type="evidence" value="ECO:0007669"/>
    <property type="project" value="UniProtKB-KW"/>
</dbReference>
<feature type="compositionally biased region" description="Basic and acidic residues" evidence="10">
    <location>
        <begin position="662"/>
        <end position="688"/>
    </location>
</feature>
<feature type="domain" description="SH3" evidence="12">
    <location>
        <begin position="112"/>
        <end position="172"/>
    </location>
</feature>
<evidence type="ECO:0000259" key="12">
    <source>
        <dbReference type="PROSITE" id="PS50002"/>
    </source>
</evidence>